<keyword evidence="5" id="KW-0804">Transcription</keyword>
<evidence type="ECO:0000256" key="3">
    <source>
        <dbReference type="ARBA" id="ARBA00023082"/>
    </source>
</evidence>
<evidence type="ECO:0000256" key="4">
    <source>
        <dbReference type="ARBA" id="ARBA00023125"/>
    </source>
</evidence>
<dbReference type="GO" id="GO:0016987">
    <property type="term" value="F:sigma factor activity"/>
    <property type="evidence" value="ECO:0007669"/>
    <property type="project" value="UniProtKB-KW"/>
</dbReference>
<keyword evidence="3" id="KW-0731">Sigma factor</keyword>
<dbReference type="PANTHER" id="PTHR43133">
    <property type="entry name" value="RNA POLYMERASE ECF-TYPE SIGMA FACTO"/>
    <property type="match status" value="1"/>
</dbReference>
<dbReference type="InterPro" id="IPR014284">
    <property type="entry name" value="RNA_pol_sigma-70_dom"/>
</dbReference>
<evidence type="ECO:0000256" key="1">
    <source>
        <dbReference type="ARBA" id="ARBA00010641"/>
    </source>
</evidence>
<dbReference type="EMBL" id="CP012333">
    <property type="protein sequence ID" value="AKV03933.1"/>
    <property type="molecule type" value="Genomic_DNA"/>
</dbReference>
<organism evidence="9 10">
    <name type="scientific">Labilithrix luteola</name>
    <dbReference type="NCBI Taxonomy" id="1391654"/>
    <lineage>
        <taxon>Bacteria</taxon>
        <taxon>Pseudomonadati</taxon>
        <taxon>Myxococcota</taxon>
        <taxon>Polyangia</taxon>
        <taxon>Polyangiales</taxon>
        <taxon>Labilitrichaceae</taxon>
        <taxon>Labilithrix</taxon>
    </lineage>
</organism>
<keyword evidence="2" id="KW-0805">Transcription regulation</keyword>
<feature type="domain" description="RNA polymerase sigma factor 70 region 4 type 2" evidence="8">
    <location>
        <begin position="137"/>
        <end position="186"/>
    </location>
</feature>
<dbReference type="AlphaFoldDB" id="A0A0K1QDY5"/>
<dbReference type="SUPFAM" id="SSF88946">
    <property type="entry name" value="Sigma2 domain of RNA polymerase sigma factors"/>
    <property type="match status" value="1"/>
</dbReference>
<dbReference type="GO" id="GO:0006352">
    <property type="term" value="P:DNA-templated transcription initiation"/>
    <property type="evidence" value="ECO:0007669"/>
    <property type="project" value="InterPro"/>
</dbReference>
<dbReference type="InterPro" id="IPR013324">
    <property type="entry name" value="RNA_pol_sigma_r3/r4-like"/>
</dbReference>
<dbReference type="InterPro" id="IPR013249">
    <property type="entry name" value="RNA_pol_sigma70_r4_t2"/>
</dbReference>
<protein>
    <submittedName>
        <fullName evidence="9">RNA polymerase sigma factor RpoE</fullName>
    </submittedName>
</protein>
<dbReference type="NCBIfam" id="TIGR02937">
    <property type="entry name" value="sigma70-ECF"/>
    <property type="match status" value="1"/>
</dbReference>
<accession>A0A0K1QDY5</accession>
<gene>
    <name evidence="9" type="ORF">AKJ09_10596</name>
</gene>
<dbReference type="PANTHER" id="PTHR43133:SF8">
    <property type="entry name" value="RNA POLYMERASE SIGMA FACTOR HI_1459-RELATED"/>
    <property type="match status" value="1"/>
</dbReference>
<dbReference type="STRING" id="1391654.AKJ09_10596"/>
<dbReference type="InterPro" id="IPR039425">
    <property type="entry name" value="RNA_pol_sigma-70-like"/>
</dbReference>
<dbReference type="Gene3D" id="1.10.1740.10">
    <property type="match status" value="1"/>
</dbReference>
<feature type="region of interest" description="Disordered" evidence="6">
    <location>
        <begin position="1"/>
        <end position="21"/>
    </location>
</feature>
<comment type="similarity">
    <text evidence="1">Belongs to the sigma-70 factor family. ECF subfamily.</text>
</comment>
<dbReference type="Pfam" id="PF04542">
    <property type="entry name" value="Sigma70_r2"/>
    <property type="match status" value="1"/>
</dbReference>
<dbReference type="RefSeq" id="WP_240488882.1">
    <property type="nucleotide sequence ID" value="NZ_CP012333.1"/>
</dbReference>
<evidence type="ECO:0000256" key="2">
    <source>
        <dbReference type="ARBA" id="ARBA00023015"/>
    </source>
</evidence>
<dbReference type="InterPro" id="IPR036388">
    <property type="entry name" value="WH-like_DNA-bd_sf"/>
</dbReference>
<sequence length="203" mass="22425">MDLPDPTVLAAPSEDPGGPQIGDDARIAHVSRSDDTDRIVREYGPYVWRALRRLGVSERDADDACQEVFVVVHRKLAEYEGRGQLRTWLYGIAVRVAAAHRRRAHVRREVPTENPVDEDLPSEETPEGAAIDREALAALDHALAALDDDKRAVFVLYEIEGLEMPEVAEALGCQVQTAYSRLYAARGEVERAMRRAALGRGGA</sequence>
<evidence type="ECO:0000256" key="6">
    <source>
        <dbReference type="SAM" id="MobiDB-lite"/>
    </source>
</evidence>
<keyword evidence="4" id="KW-0238">DNA-binding</keyword>
<dbReference type="KEGG" id="llu:AKJ09_10596"/>
<dbReference type="GO" id="GO:0003677">
    <property type="term" value="F:DNA binding"/>
    <property type="evidence" value="ECO:0007669"/>
    <property type="project" value="UniProtKB-KW"/>
</dbReference>
<feature type="domain" description="RNA polymerase sigma-70 region 2" evidence="7">
    <location>
        <begin position="39"/>
        <end position="104"/>
    </location>
</feature>
<evidence type="ECO:0000259" key="7">
    <source>
        <dbReference type="Pfam" id="PF04542"/>
    </source>
</evidence>
<proteinExistence type="inferred from homology"/>
<evidence type="ECO:0000313" key="10">
    <source>
        <dbReference type="Proteomes" id="UP000064967"/>
    </source>
</evidence>
<dbReference type="Pfam" id="PF08281">
    <property type="entry name" value="Sigma70_r4_2"/>
    <property type="match status" value="1"/>
</dbReference>
<evidence type="ECO:0000259" key="8">
    <source>
        <dbReference type="Pfam" id="PF08281"/>
    </source>
</evidence>
<dbReference type="InterPro" id="IPR007627">
    <property type="entry name" value="RNA_pol_sigma70_r2"/>
</dbReference>
<dbReference type="InterPro" id="IPR013325">
    <property type="entry name" value="RNA_pol_sigma_r2"/>
</dbReference>
<keyword evidence="10" id="KW-1185">Reference proteome</keyword>
<evidence type="ECO:0000256" key="5">
    <source>
        <dbReference type="ARBA" id="ARBA00023163"/>
    </source>
</evidence>
<evidence type="ECO:0000313" key="9">
    <source>
        <dbReference type="EMBL" id="AKV03933.1"/>
    </source>
</evidence>
<dbReference type="SUPFAM" id="SSF88659">
    <property type="entry name" value="Sigma3 and sigma4 domains of RNA polymerase sigma factors"/>
    <property type="match status" value="1"/>
</dbReference>
<dbReference type="Proteomes" id="UP000064967">
    <property type="component" value="Chromosome"/>
</dbReference>
<reference evidence="9 10" key="1">
    <citation type="submission" date="2015-08" db="EMBL/GenBank/DDBJ databases">
        <authorList>
            <person name="Babu N.S."/>
            <person name="Beckwith C.J."/>
            <person name="Beseler K.G."/>
            <person name="Brison A."/>
            <person name="Carone J.V."/>
            <person name="Caskin T.P."/>
            <person name="Diamond M."/>
            <person name="Durham M.E."/>
            <person name="Foxe J.M."/>
            <person name="Go M."/>
            <person name="Henderson B.A."/>
            <person name="Jones I.B."/>
            <person name="McGettigan J.A."/>
            <person name="Micheletti S.J."/>
            <person name="Nasrallah M.E."/>
            <person name="Ortiz D."/>
            <person name="Piller C.R."/>
            <person name="Privatt S.R."/>
            <person name="Schneider S.L."/>
            <person name="Sharp S."/>
            <person name="Smith T.C."/>
            <person name="Stanton J.D."/>
            <person name="Ullery H.E."/>
            <person name="Wilson R.J."/>
            <person name="Serrano M.G."/>
            <person name="Buck G."/>
            <person name="Lee V."/>
            <person name="Wang Y."/>
            <person name="Carvalho R."/>
            <person name="Voegtly L."/>
            <person name="Shi R."/>
            <person name="Duckworth R."/>
            <person name="Johnson A."/>
            <person name="Loviza R."/>
            <person name="Walstead R."/>
            <person name="Shah Z."/>
            <person name="Kiflezghi M."/>
            <person name="Wade K."/>
            <person name="Ball S.L."/>
            <person name="Bradley K.W."/>
            <person name="Asai D.J."/>
            <person name="Bowman C.A."/>
            <person name="Russell D.A."/>
            <person name="Pope W.H."/>
            <person name="Jacobs-Sera D."/>
            <person name="Hendrix R.W."/>
            <person name="Hatfull G.F."/>
        </authorList>
    </citation>
    <scope>NUCLEOTIDE SEQUENCE [LARGE SCALE GENOMIC DNA]</scope>
    <source>
        <strain evidence="9 10">DSM 27648</strain>
    </source>
</reference>
<dbReference type="Gene3D" id="1.10.10.10">
    <property type="entry name" value="Winged helix-like DNA-binding domain superfamily/Winged helix DNA-binding domain"/>
    <property type="match status" value="1"/>
</dbReference>
<name>A0A0K1QDY5_9BACT</name>